<dbReference type="InterPro" id="IPR015421">
    <property type="entry name" value="PyrdxlP-dep_Trfase_major"/>
</dbReference>
<organism evidence="2 3">
    <name type="scientific">Streptomyces reniochalinae</name>
    <dbReference type="NCBI Taxonomy" id="2250578"/>
    <lineage>
        <taxon>Bacteria</taxon>
        <taxon>Bacillati</taxon>
        <taxon>Actinomycetota</taxon>
        <taxon>Actinomycetes</taxon>
        <taxon>Kitasatosporales</taxon>
        <taxon>Streptomycetaceae</taxon>
        <taxon>Streptomyces</taxon>
    </lineage>
</organism>
<evidence type="ECO:0000259" key="1">
    <source>
        <dbReference type="Pfam" id="PF00266"/>
    </source>
</evidence>
<dbReference type="GO" id="GO:0008483">
    <property type="term" value="F:transaminase activity"/>
    <property type="evidence" value="ECO:0007669"/>
    <property type="project" value="UniProtKB-KW"/>
</dbReference>
<keyword evidence="2" id="KW-0808">Transferase</keyword>
<dbReference type="OrthoDB" id="250246at2"/>
<dbReference type="Gene3D" id="3.40.640.10">
    <property type="entry name" value="Type I PLP-dependent aspartate aminotransferase-like (Major domain)"/>
    <property type="match status" value="1"/>
</dbReference>
<dbReference type="RefSeq" id="WP_114017298.1">
    <property type="nucleotide sequence ID" value="NZ_QOIM01000038.1"/>
</dbReference>
<evidence type="ECO:0000313" key="2">
    <source>
        <dbReference type="EMBL" id="RCG16713.1"/>
    </source>
</evidence>
<dbReference type="PANTHER" id="PTHR43586:SF21">
    <property type="entry name" value="PYRIDOXAL PHOSPHATE (PLP)-DEPENDENT ASPARTATE AMINOTRANSFERASE SUPERFAMILY"/>
    <property type="match status" value="1"/>
</dbReference>
<dbReference type="SUPFAM" id="SSF53383">
    <property type="entry name" value="PLP-dependent transferases"/>
    <property type="match status" value="1"/>
</dbReference>
<keyword evidence="2" id="KW-0032">Aminotransferase</keyword>
<dbReference type="Pfam" id="PF00266">
    <property type="entry name" value="Aminotran_5"/>
    <property type="match status" value="1"/>
</dbReference>
<evidence type="ECO:0000313" key="3">
    <source>
        <dbReference type="Proteomes" id="UP000253507"/>
    </source>
</evidence>
<name>A0A367EFI4_9ACTN</name>
<dbReference type="Gene3D" id="3.90.1150.10">
    <property type="entry name" value="Aspartate Aminotransferase, domain 1"/>
    <property type="match status" value="1"/>
</dbReference>
<sequence>MDERLLAAEFAPEVCYLNTASHGLLPARTVAAVAQAATRMAAGHIDQAAYYAEADAARGAFARLVGTTPDRVAAGSAVSTHVGLIAASLPAGARVLAPENEFSSVVNPFTVREDVQLRTVPLEALADAVDDTTTLVALSAVQSVDGRIADLPAVREAARAAGARVMLDVTQAAGWLPLSADDYDYVVCGAYKWLLCPRGTSFLVVSRQAQEAGALRPLHAGWVAGASPWDDCYGPVARLAPHARAYEQPVPFLSYVGAARSLALIEELGGPEAIGAHDRALAARFRAGVAELDGGYAPVPGDSAVVAVPGLGHAAERLAAEGVSLSVREGNLRAGFHLYNTGDDVDRLLGLLKG</sequence>
<keyword evidence="3" id="KW-1185">Reference proteome</keyword>
<accession>A0A367EFI4</accession>
<comment type="caution">
    <text evidence="2">The sequence shown here is derived from an EMBL/GenBank/DDBJ whole genome shotgun (WGS) entry which is preliminary data.</text>
</comment>
<dbReference type="AlphaFoldDB" id="A0A367EFI4"/>
<dbReference type="InterPro" id="IPR015424">
    <property type="entry name" value="PyrdxlP-dep_Trfase"/>
</dbReference>
<dbReference type="InterPro" id="IPR015422">
    <property type="entry name" value="PyrdxlP-dep_Trfase_small"/>
</dbReference>
<dbReference type="InterPro" id="IPR000192">
    <property type="entry name" value="Aminotrans_V_dom"/>
</dbReference>
<dbReference type="Proteomes" id="UP000253507">
    <property type="component" value="Unassembled WGS sequence"/>
</dbReference>
<gene>
    <name evidence="2" type="ORF">DQ392_19785</name>
</gene>
<protein>
    <submittedName>
        <fullName evidence="2">Aminotransferase class V-fold PLP-dependent enzyme</fullName>
    </submittedName>
</protein>
<feature type="domain" description="Aminotransferase class V" evidence="1">
    <location>
        <begin position="114"/>
        <end position="294"/>
    </location>
</feature>
<proteinExistence type="predicted"/>
<reference evidence="2 3" key="1">
    <citation type="submission" date="2018-06" db="EMBL/GenBank/DDBJ databases">
        <title>Streptomyces reniochalinae sp. nov. and Streptomyces diacarnus sp. nov. from marine sponges.</title>
        <authorList>
            <person name="Li L."/>
        </authorList>
    </citation>
    <scope>NUCLEOTIDE SEQUENCE [LARGE SCALE GENOMIC DNA]</scope>
    <source>
        <strain evidence="2 3">LHW50302</strain>
    </source>
</reference>
<dbReference type="PANTHER" id="PTHR43586">
    <property type="entry name" value="CYSTEINE DESULFURASE"/>
    <property type="match status" value="1"/>
</dbReference>
<dbReference type="EMBL" id="QOIM01000038">
    <property type="protein sequence ID" value="RCG16713.1"/>
    <property type="molecule type" value="Genomic_DNA"/>
</dbReference>